<keyword evidence="2" id="KW-1185">Reference proteome</keyword>
<dbReference type="EMBL" id="FNZK01000006">
    <property type="protein sequence ID" value="SEJ34800.1"/>
    <property type="molecule type" value="Genomic_DNA"/>
</dbReference>
<proteinExistence type="predicted"/>
<dbReference type="AlphaFoldDB" id="A0A1H6YC99"/>
<keyword evidence="1" id="KW-0430">Lectin</keyword>
<accession>A0A1H6YC99</accession>
<gene>
    <name evidence="1" type="ORF">SAMN05660742_10656</name>
</gene>
<dbReference type="Gene3D" id="2.60.120.200">
    <property type="match status" value="1"/>
</dbReference>
<dbReference type="SUPFAM" id="SSF49899">
    <property type="entry name" value="Concanavalin A-like lectins/glucanases"/>
    <property type="match status" value="1"/>
</dbReference>
<protein>
    <submittedName>
        <fullName evidence="1">Concanavalin A-like lectin/glucanases superfamily protein</fullName>
    </submittedName>
</protein>
<dbReference type="InterPro" id="IPR013320">
    <property type="entry name" value="ConA-like_dom_sf"/>
</dbReference>
<dbReference type="GO" id="GO:0030246">
    <property type="term" value="F:carbohydrate binding"/>
    <property type="evidence" value="ECO:0007669"/>
    <property type="project" value="UniProtKB-KW"/>
</dbReference>
<organism evidence="1 2">
    <name type="scientific">Propionispira arboris</name>
    <dbReference type="NCBI Taxonomy" id="84035"/>
    <lineage>
        <taxon>Bacteria</taxon>
        <taxon>Bacillati</taxon>
        <taxon>Bacillota</taxon>
        <taxon>Negativicutes</taxon>
        <taxon>Selenomonadales</taxon>
        <taxon>Selenomonadaceae</taxon>
        <taxon>Propionispira</taxon>
    </lineage>
</organism>
<dbReference type="STRING" id="84035.SAMN05660742_10656"/>
<reference evidence="1 2" key="1">
    <citation type="submission" date="2016-10" db="EMBL/GenBank/DDBJ databases">
        <authorList>
            <person name="de Groot N.N."/>
        </authorList>
    </citation>
    <scope>NUCLEOTIDE SEQUENCE [LARGE SCALE GENOMIC DNA]</scope>
    <source>
        <strain evidence="1 2">DSM 2179</strain>
    </source>
</reference>
<dbReference type="Proteomes" id="UP000199662">
    <property type="component" value="Unassembled WGS sequence"/>
</dbReference>
<name>A0A1H6YC99_9FIRM</name>
<dbReference type="Pfam" id="PF13385">
    <property type="entry name" value="Laminin_G_3"/>
    <property type="match status" value="1"/>
</dbReference>
<evidence type="ECO:0000313" key="1">
    <source>
        <dbReference type="EMBL" id="SEJ34800.1"/>
    </source>
</evidence>
<evidence type="ECO:0000313" key="2">
    <source>
        <dbReference type="Proteomes" id="UP000199662"/>
    </source>
</evidence>
<sequence>MKVEFLNYIDLMKNISLKNIRENKKYLEEIIMYQVDTNTVSLLHFDDSFKDETGKVWTANGSSAISSVQSKFGGKSLYLDGSSSYLTTPNSTDFNFGSGDFTIDWWEYRTSFDKTSRVLSVMQGKYPPFVVGQASLDGGPNYVCLTSNGSSWDILNGFNLGTQNLNQLNHYAIVRNGNTFYGFKNGVLTSTATSPLSILAPSANITIGYDVADNSFFPGYIDEFRISNIARWTENFDPVPIKTNNLLRITLNDSSEREYQCSDDEITSFVTWCNRTVDTGTAYYVFDKIIGEQTSKEYLFFEKIISFEVLTVGK</sequence>